<accession>A0A498H1A4</accession>
<evidence type="ECO:0000313" key="1">
    <source>
        <dbReference type="EMBL" id="RXE56721.1"/>
    </source>
</evidence>
<dbReference type="AlphaFoldDB" id="A0A498H1A4"/>
<protein>
    <submittedName>
        <fullName evidence="1">Uncharacterized protein</fullName>
    </submittedName>
</protein>
<sequence>MTRTLDERDVAILRKLAPEYEGVLCPESGHEFHSILPPVSNHIAEDEADFAGRIGRLSEDDWRYLTEQILKGRESLSCMPEEDVDLVLREITVHVSEETADRVRRLYHLSECGIL</sequence>
<comment type="caution">
    <text evidence="1">The sequence shown here is derived from an EMBL/GenBank/DDBJ whole genome shotgun (WGS) entry which is preliminary data.</text>
</comment>
<name>A0A498H1A4_9EURY</name>
<dbReference type="Proteomes" id="UP000290932">
    <property type="component" value="Unassembled WGS sequence"/>
</dbReference>
<evidence type="ECO:0000313" key="2">
    <source>
        <dbReference type="Proteomes" id="UP000290932"/>
    </source>
</evidence>
<keyword evidence="2" id="KW-1185">Reference proteome</keyword>
<gene>
    <name evidence="1" type="ORF">ABH15_00630</name>
</gene>
<dbReference type="RefSeq" id="WP_128692441.1">
    <property type="nucleotide sequence ID" value="NZ_LHQS01000001.1"/>
</dbReference>
<dbReference type="EMBL" id="LHQS01000001">
    <property type="protein sequence ID" value="RXE56721.1"/>
    <property type="molecule type" value="Genomic_DNA"/>
</dbReference>
<proteinExistence type="predicted"/>
<reference evidence="1 2" key="1">
    <citation type="journal article" date="2015" name="Int. J. Syst. Evol. Microbiol.">
        <title>Methanoculleus taiwanensis sp. nov., a methanogen isolated from deep marine sediment at the deformation front area near Taiwan.</title>
        <authorList>
            <person name="Weng C.Y."/>
            <person name="Chen S.C."/>
            <person name="Lai M.C."/>
            <person name="Wu S.Y."/>
            <person name="Lin S."/>
            <person name="Yang T.F."/>
            <person name="Chen P.C."/>
        </authorList>
    </citation>
    <scope>NUCLEOTIDE SEQUENCE [LARGE SCALE GENOMIC DNA]</scope>
    <source>
        <strain evidence="1 2">CYW4</strain>
    </source>
</reference>
<dbReference type="OrthoDB" id="146424at2157"/>
<organism evidence="1 2">
    <name type="scientific">Methanoculleus taiwanensis</name>
    <dbReference type="NCBI Taxonomy" id="1550565"/>
    <lineage>
        <taxon>Archaea</taxon>
        <taxon>Methanobacteriati</taxon>
        <taxon>Methanobacteriota</taxon>
        <taxon>Stenosarchaea group</taxon>
        <taxon>Methanomicrobia</taxon>
        <taxon>Methanomicrobiales</taxon>
        <taxon>Methanomicrobiaceae</taxon>
        <taxon>Methanoculleus</taxon>
    </lineage>
</organism>